<keyword evidence="3" id="KW-0238">DNA-binding</keyword>
<dbReference type="InterPro" id="IPR044946">
    <property type="entry name" value="Restrct_endonuc_typeI_TRD_sf"/>
</dbReference>
<evidence type="ECO:0000259" key="4">
    <source>
        <dbReference type="Pfam" id="PF01420"/>
    </source>
</evidence>
<dbReference type="GO" id="GO:0009307">
    <property type="term" value="P:DNA restriction-modification system"/>
    <property type="evidence" value="ECO:0007669"/>
    <property type="project" value="UniProtKB-KW"/>
</dbReference>
<dbReference type="InterPro" id="IPR052021">
    <property type="entry name" value="Type-I_RS_S_subunit"/>
</dbReference>
<evidence type="ECO:0000256" key="1">
    <source>
        <dbReference type="ARBA" id="ARBA00010923"/>
    </source>
</evidence>
<protein>
    <recommendedName>
        <fullName evidence="4">Type I restriction modification DNA specificity domain-containing protein</fullName>
    </recommendedName>
</protein>
<feature type="domain" description="Type I restriction modification DNA specificity" evidence="4">
    <location>
        <begin position="6"/>
        <end position="120"/>
    </location>
</feature>
<gene>
    <name evidence="5" type="ORF">GJV82_18325</name>
</gene>
<evidence type="ECO:0000313" key="5">
    <source>
        <dbReference type="EMBL" id="MTG90877.1"/>
    </source>
</evidence>
<dbReference type="RefSeq" id="WP_155100208.1">
    <property type="nucleotide sequence ID" value="NZ_WMKA01000072.1"/>
</dbReference>
<dbReference type="InterPro" id="IPR000055">
    <property type="entry name" value="Restrct_endonuc_typeI_TRD"/>
</dbReference>
<accession>A0A6N7ZN63</accession>
<dbReference type="AlphaFoldDB" id="A0A6N7ZN63"/>
<evidence type="ECO:0000256" key="3">
    <source>
        <dbReference type="ARBA" id="ARBA00023125"/>
    </source>
</evidence>
<dbReference type="GO" id="GO:0003677">
    <property type="term" value="F:DNA binding"/>
    <property type="evidence" value="ECO:0007669"/>
    <property type="project" value="UniProtKB-KW"/>
</dbReference>
<dbReference type="Proteomes" id="UP000440668">
    <property type="component" value="Unassembled WGS sequence"/>
</dbReference>
<organism evidence="5 6">
    <name type="scientific">Cellulosimicrobium composti</name>
    <dbReference type="NCBI Taxonomy" id="2672572"/>
    <lineage>
        <taxon>Bacteria</taxon>
        <taxon>Bacillati</taxon>
        <taxon>Actinomycetota</taxon>
        <taxon>Actinomycetes</taxon>
        <taxon>Micrococcales</taxon>
        <taxon>Promicromonosporaceae</taxon>
        <taxon>Cellulosimicrobium</taxon>
    </lineage>
</organism>
<comment type="similarity">
    <text evidence="1">Belongs to the type-I restriction system S methylase family.</text>
</comment>
<reference evidence="5 6" key="1">
    <citation type="submission" date="2019-11" db="EMBL/GenBank/DDBJ databases">
        <title>Cellulosimicrobium composti sp. nov. isolated from a compost.</title>
        <authorList>
            <person name="Yang Y."/>
        </authorList>
    </citation>
    <scope>NUCLEOTIDE SEQUENCE [LARGE SCALE GENOMIC DNA]</scope>
    <source>
        <strain evidence="5 6">BIT-GX5</strain>
    </source>
</reference>
<dbReference type="EMBL" id="WMKA01000072">
    <property type="protein sequence ID" value="MTG90877.1"/>
    <property type="molecule type" value="Genomic_DNA"/>
</dbReference>
<name>A0A6N7ZN63_9MICO</name>
<dbReference type="PANTHER" id="PTHR30408">
    <property type="entry name" value="TYPE-1 RESTRICTION ENZYME ECOKI SPECIFICITY PROTEIN"/>
    <property type="match status" value="1"/>
</dbReference>
<evidence type="ECO:0000313" key="6">
    <source>
        <dbReference type="Proteomes" id="UP000440668"/>
    </source>
</evidence>
<dbReference type="PANTHER" id="PTHR30408:SF12">
    <property type="entry name" value="TYPE I RESTRICTION ENZYME MJAVIII SPECIFICITY SUBUNIT"/>
    <property type="match status" value="1"/>
</dbReference>
<dbReference type="CDD" id="cd17495">
    <property type="entry name" value="RMtype1_S_Cep9333ORF4827P-TRD2-CR2_like"/>
    <property type="match status" value="1"/>
</dbReference>
<evidence type="ECO:0000256" key="2">
    <source>
        <dbReference type="ARBA" id="ARBA00022747"/>
    </source>
</evidence>
<keyword evidence="2" id="KW-0680">Restriction system</keyword>
<sequence>MSWKEAPKYTLADGDILVSRLGNGVGNAATVRDAGYAVFAGYLVRFRVNRSRAVPEFVGYQLQSPTWRQYVKGFRSGAAQPTLNAVQMANFTFRLPSLDEQRAVAAVLGALDDKIAANTRLAAIADDLAAATVRRALDTSASIRLDELAIIKMGSSPTGATLNESGDGLVFYQGVRDFGTRFPSRRVWTTAPTRTADEGDVLVSVRAPVGEVNLANERLCIGRGLAAVRSRSAHQSTLFHLLKHVPEAWAPYEAEGTVFGSINRAQLHSLELPRLADGIDPEALELEVRALESRIASALRESSTLTALRDTLLPQLMSGKLRVREAAEMAGL</sequence>
<dbReference type="SUPFAM" id="SSF116734">
    <property type="entry name" value="DNA methylase specificity domain"/>
    <property type="match status" value="2"/>
</dbReference>
<proteinExistence type="inferred from homology"/>
<dbReference type="Gene3D" id="3.90.220.20">
    <property type="entry name" value="DNA methylase specificity domains"/>
    <property type="match status" value="2"/>
</dbReference>
<dbReference type="Pfam" id="PF01420">
    <property type="entry name" value="Methylase_S"/>
    <property type="match status" value="1"/>
</dbReference>
<comment type="caution">
    <text evidence="5">The sequence shown here is derived from an EMBL/GenBank/DDBJ whole genome shotgun (WGS) entry which is preliminary data.</text>
</comment>